<comment type="caution">
    <text evidence="1">The sequence shown here is derived from an EMBL/GenBank/DDBJ whole genome shotgun (WGS) entry which is preliminary data.</text>
</comment>
<proteinExistence type="predicted"/>
<keyword evidence="2" id="KW-1185">Reference proteome</keyword>
<evidence type="ECO:0000313" key="2">
    <source>
        <dbReference type="Proteomes" id="UP000294003"/>
    </source>
</evidence>
<sequence length="210" mass="23099">MSNIDGSSVPPAITGILMGRTTDGGTPSNLAPVLEAFAKFLDHGVAKGGRDRQQCRDILRLFQPRPGIVAAADGGDYKAGELTEQYGAAFEKLEEFCETQRTRYWWDLSDAVGALRVVRAACPRIRRAIVEGGASTPAELQVLARNRDAVAEEDLPGLECIMRRRHPLARELHTAYVLHAEVVNAVADKVLAEKQRARRDPTVLDILRSW</sequence>
<accession>A0ABY0HGE3</accession>
<dbReference type="EMBL" id="QJNS01000023">
    <property type="protein sequence ID" value="RYO92888.1"/>
    <property type="molecule type" value="Genomic_DNA"/>
</dbReference>
<organism evidence="1 2">
    <name type="scientific">Monosporascus cannonballus</name>
    <dbReference type="NCBI Taxonomy" id="155416"/>
    <lineage>
        <taxon>Eukaryota</taxon>
        <taxon>Fungi</taxon>
        <taxon>Dikarya</taxon>
        <taxon>Ascomycota</taxon>
        <taxon>Pezizomycotina</taxon>
        <taxon>Sordariomycetes</taxon>
        <taxon>Xylariomycetidae</taxon>
        <taxon>Xylariales</taxon>
        <taxon>Xylariales incertae sedis</taxon>
        <taxon>Monosporascus</taxon>
    </lineage>
</organism>
<gene>
    <name evidence="1" type="ORF">DL762_001379</name>
</gene>
<reference evidence="1 2" key="1">
    <citation type="submission" date="2018-06" db="EMBL/GenBank/DDBJ databases">
        <title>Complete Genomes of Monosporascus.</title>
        <authorList>
            <person name="Robinson A.J."/>
            <person name="Natvig D.O."/>
        </authorList>
    </citation>
    <scope>NUCLEOTIDE SEQUENCE [LARGE SCALE GENOMIC DNA]</scope>
    <source>
        <strain evidence="1 2">CBS 609.92</strain>
    </source>
</reference>
<protein>
    <submittedName>
        <fullName evidence="1">Uncharacterized protein</fullName>
    </submittedName>
</protein>
<dbReference type="Proteomes" id="UP000294003">
    <property type="component" value="Unassembled WGS sequence"/>
</dbReference>
<name>A0ABY0HGE3_9PEZI</name>
<evidence type="ECO:0000313" key="1">
    <source>
        <dbReference type="EMBL" id="RYO92888.1"/>
    </source>
</evidence>